<keyword evidence="3" id="KW-1185">Reference proteome</keyword>
<evidence type="ECO:0000313" key="3">
    <source>
        <dbReference type="Proteomes" id="UP000024547"/>
    </source>
</evidence>
<reference evidence="2 3" key="1">
    <citation type="journal article" date="2014" name="Antonie Van Leeuwenhoek">
        <title>Hyphomonas beringensis sp. nov. and Hyphomonas chukchiensis sp. nov., isolated from surface seawater of the Bering Sea and Chukchi Sea.</title>
        <authorList>
            <person name="Li C."/>
            <person name="Lai Q."/>
            <person name="Li G."/>
            <person name="Dong C."/>
            <person name="Wang J."/>
            <person name="Liao Y."/>
            <person name="Shao Z."/>
        </authorList>
    </citation>
    <scope>NUCLEOTIDE SEQUENCE [LARGE SCALE GENOMIC DNA]</scope>
    <source>
        <strain evidence="2 3">22II1-22F38</strain>
    </source>
</reference>
<dbReference type="Pfam" id="PF11160">
    <property type="entry name" value="Hva1_TUDOR"/>
    <property type="match status" value="1"/>
</dbReference>
<dbReference type="OrthoDB" id="283968at2"/>
<dbReference type="Proteomes" id="UP000024547">
    <property type="component" value="Unassembled WGS sequence"/>
</dbReference>
<accession>A0A059EAI3</accession>
<dbReference type="EMBL" id="AWFH01000001">
    <property type="protein sequence ID" value="KCZ64869.1"/>
    <property type="molecule type" value="Genomic_DNA"/>
</dbReference>
<evidence type="ECO:0000259" key="1">
    <source>
        <dbReference type="Pfam" id="PF11160"/>
    </source>
</evidence>
<protein>
    <recommendedName>
        <fullName evidence="1">Hypervirulence associated protein TUDOR domain-containing protein</fullName>
    </recommendedName>
</protein>
<dbReference type="PATRIC" id="fig|1280948.3.peg.87"/>
<sequence length="73" mass="8214">MATDGYNIGTKVEWDWGNGTATGKVDERFTDTVTRTIKGNEVKRKATKDDPAYLIKQEDGDRVLKSHSELRKA</sequence>
<dbReference type="AlphaFoldDB" id="A0A059EAI3"/>
<evidence type="ECO:0000313" key="2">
    <source>
        <dbReference type="EMBL" id="KCZ64869.1"/>
    </source>
</evidence>
<organism evidence="2 3">
    <name type="scientific">Hyphomonas atlantica</name>
    <dbReference type="NCBI Taxonomy" id="1280948"/>
    <lineage>
        <taxon>Bacteria</taxon>
        <taxon>Pseudomonadati</taxon>
        <taxon>Pseudomonadota</taxon>
        <taxon>Alphaproteobacteria</taxon>
        <taxon>Hyphomonadales</taxon>
        <taxon>Hyphomonadaceae</taxon>
        <taxon>Hyphomonas</taxon>
    </lineage>
</organism>
<dbReference type="RefSeq" id="WP_035546764.1">
    <property type="nucleotide sequence ID" value="NZ_AWFH01000001.1"/>
</dbReference>
<dbReference type="STRING" id="1280948.HY36_00420"/>
<name>A0A059EAI3_9PROT</name>
<comment type="caution">
    <text evidence="2">The sequence shown here is derived from an EMBL/GenBank/DDBJ whole genome shotgun (WGS) entry which is preliminary data.</text>
</comment>
<dbReference type="eggNOG" id="ENOG5032YVA">
    <property type="taxonomic scope" value="Bacteria"/>
</dbReference>
<feature type="domain" description="Hypervirulence associated protein TUDOR" evidence="1">
    <location>
        <begin position="9"/>
        <end position="70"/>
    </location>
</feature>
<proteinExistence type="predicted"/>
<gene>
    <name evidence="2" type="ORF">HY36_00420</name>
</gene>
<dbReference type="InterPro" id="IPR021331">
    <property type="entry name" value="Hva1_TUDOR"/>
</dbReference>